<evidence type="ECO:0000256" key="2">
    <source>
        <dbReference type="ARBA" id="ARBA00022679"/>
    </source>
</evidence>
<proteinExistence type="inferred from homology"/>
<organism evidence="6 7">
    <name type="scientific">Acetobacter garciniae</name>
    <dbReference type="NCBI Taxonomy" id="2817435"/>
    <lineage>
        <taxon>Bacteria</taxon>
        <taxon>Pseudomonadati</taxon>
        <taxon>Pseudomonadota</taxon>
        <taxon>Alphaproteobacteria</taxon>
        <taxon>Acetobacterales</taxon>
        <taxon>Acetobacteraceae</taxon>
        <taxon>Acetobacter</taxon>
    </lineage>
</organism>
<feature type="region of interest" description="Disordered" evidence="5">
    <location>
        <begin position="1"/>
        <end position="30"/>
    </location>
</feature>
<dbReference type="GO" id="GO:0005737">
    <property type="term" value="C:cytoplasm"/>
    <property type="evidence" value="ECO:0007669"/>
    <property type="project" value="UniProtKB-SubCell"/>
</dbReference>
<dbReference type="Pfam" id="PF03588">
    <property type="entry name" value="Leu_Phe_trans"/>
    <property type="match status" value="1"/>
</dbReference>
<keyword evidence="1 4" id="KW-0963">Cytoplasm</keyword>
<dbReference type="EC" id="2.3.2.6" evidence="4"/>
<dbReference type="InterPro" id="IPR042203">
    <property type="entry name" value="Leu/Phe-tRNA_Trfase_C"/>
</dbReference>
<protein>
    <recommendedName>
        <fullName evidence="4">Leucyl/phenylalanyl-tRNA--protein transferase</fullName>
        <ecNumber evidence="4">2.3.2.6</ecNumber>
    </recommendedName>
    <alternativeName>
        <fullName evidence="4">L/F-transferase</fullName>
    </alternativeName>
    <alternativeName>
        <fullName evidence="4">Leucyltransferase</fullName>
    </alternativeName>
    <alternativeName>
        <fullName evidence="4">Phenyalanyltransferase</fullName>
    </alternativeName>
</protein>
<comment type="subcellular location">
    <subcellularLocation>
        <location evidence="4">Cytoplasm</location>
    </subcellularLocation>
</comment>
<dbReference type="Gene3D" id="3.40.630.70">
    <property type="entry name" value="Leucyl/phenylalanyl-tRNA-protein transferase, C-terminal domain"/>
    <property type="match status" value="1"/>
</dbReference>
<comment type="function">
    <text evidence="4">Functions in the N-end rule pathway of protein degradation where it conjugates Leu, Phe and, less efficiently, Met from aminoacyl-tRNAs to the N-termini of proteins containing an N-terminal arginine or lysine.</text>
</comment>
<dbReference type="GO" id="GO:0030163">
    <property type="term" value="P:protein catabolic process"/>
    <property type="evidence" value="ECO:0007669"/>
    <property type="project" value="UniProtKB-UniRule"/>
</dbReference>
<name>A0A939HMY3_9PROT</name>
<sequence>MRPRQGARTADCVRHAARPRSQPYSQGGKIRMPEGLSPEFMLAAYAAGLFPMASEDGGLDWYDPDPRGILPLDGFHLPRRLRRTALSGRFEVSVDRDFPAVMRGCASPAPGRETTWINGQIYRIFCALHDMGFGHSVECRLDGDLVGGLYGVALGGVFFGESMFSRVSDASKVALVHLVARLRLGGFILLDTQFGTDHLATFGGTEIPAARYKALLERAIAMPPRWQADIPPDMLESEIRNL</sequence>
<comment type="catalytic activity">
    <reaction evidence="4">
        <text>N-terminal L-lysyl-[protein] + L-leucyl-tRNA(Leu) = N-terminal L-leucyl-L-lysyl-[protein] + tRNA(Leu) + H(+)</text>
        <dbReference type="Rhea" id="RHEA:12340"/>
        <dbReference type="Rhea" id="RHEA-COMP:9613"/>
        <dbReference type="Rhea" id="RHEA-COMP:9622"/>
        <dbReference type="Rhea" id="RHEA-COMP:12670"/>
        <dbReference type="Rhea" id="RHEA-COMP:12671"/>
        <dbReference type="ChEBI" id="CHEBI:15378"/>
        <dbReference type="ChEBI" id="CHEBI:65249"/>
        <dbReference type="ChEBI" id="CHEBI:78442"/>
        <dbReference type="ChEBI" id="CHEBI:78494"/>
        <dbReference type="ChEBI" id="CHEBI:133043"/>
        <dbReference type="EC" id="2.3.2.6"/>
    </reaction>
</comment>
<dbReference type="HAMAP" id="MF_00688">
    <property type="entry name" value="Leu_Phe_trans"/>
    <property type="match status" value="1"/>
</dbReference>
<dbReference type="GO" id="GO:0008914">
    <property type="term" value="F:leucyl-tRNA--protein transferase activity"/>
    <property type="evidence" value="ECO:0007669"/>
    <property type="project" value="UniProtKB-UniRule"/>
</dbReference>
<dbReference type="Proteomes" id="UP000664073">
    <property type="component" value="Unassembled WGS sequence"/>
</dbReference>
<dbReference type="SUPFAM" id="SSF55729">
    <property type="entry name" value="Acyl-CoA N-acyltransferases (Nat)"/>
    <property type="match status" value="1"/>
</dbReference>
<dbReference type="InterPro" id="IPR004616">
    <property type="entry name" value="Leu/Phe-tRNA_Trfase"/>
</dbReference>
<dbReference type="InterPro" id="IPR042221">
    <property type="entry name" value="Leu/Phe-tRNA_Trfase_N"/>
</dbReference>
<evidence type="ECO:0000256" key="4">
    <source>
        <dbReference type="HAMAP-Rule" id="MF_00688"/>
    </source>
</evidence>
<keyword evidence="2 4" id="KW-0808">Transferase</keyword>
<dbReference type="EMBL" id="JAFVMH010000001">
    <property type="protein sequence ID" value="MBO1323869.1"/>
    <property type="molecule type" value="Genomic_DNA"/>
</dbReference>
<comment type="caution">
    <text evidence="6">The sequence shown here is derived from an EMBL/GenBank/DDBJ whole genome shotgun (WGS) entry which is preliminary data.</text>
</comment>
<dbReference type="PANTHER" id="PTHR30098:SF2">
    <property type="entry name" value="LEUCYL_PHENYLALANYL-TRNA--PROTEIN TRANSFERASE"/>
    <property type="match status" value="1"/>
</dbReference>
<dbReference type="AlphaFoldDB" id="A0A939HMY3"/>
<evidence type="ECO:0000256" key="1">
    <source>
        <dbReference type="ARBA" id="ARBA00022490"/>
    </source>
</evidence>
<evidence type="ECO:0000256" key="5">
    <source>
        <dbReference type="SAM" id="MobiDB-lite"/>
    </source>
</evidence>
<evidence type="ECO:0000256" key="3">
    <source>
        <dbReference type="ARBA" id="ARBA00023315"/>
    </source>
</evidence>
<comment type="catalytic activity">
    <reaction evidence="4">
        <text>L-phenylalanyl-tRNA(Phe) + an N-terminal L-alpha-aminoacyl-[protein] = an N-terminal L-phenylalanyl-L-alpha-aminoacyl-[protein] + tRNA(Phe)</text>
        <dbReference type="Rhea" id="RHEA:43632"/>
        <dbReference type="Rhea" id="RHEA-COMP:9668"/>
        <dbReference type="Rhea" id="RHEA-COMP:9699"/>
        <dbReference type="Rhea" id="RHEA-COMP:10636"/>
        <dbReference type="Rhea" id="RHEA-COMP:10637"/>
        <dbReference type="ChEBI" id="CHEBI:78442"/>
        <dbReference type="ChEBI" id="CHEBI:78531"/>
        <dbReference type="ChEBI" id="CHEBI:78597"/>
        <dbReference type="ChEBI" id="CHEBI:83561"/>
        <dbReference type="EC" id="2.3.2.6"/>
    </reaction>
</comment>
<keyword evidence="7" id="KW-1185">Reference proteome</keyword>
<comment type="catalytic activity">
    <reaction evidence="4">
        <text>N-terminal L-arginyl-[protein] + L-leucyl-tRNA(Leu) = N-terminal L-leucyl-L-arginyl-[protein] + tRNA(Leu) + H(+)</text>
        <dbReference type="Rhea" id="RHEA:50416"/>
        <dbReference type="Rhea" id="RHEA-COMP:9613"/>
        <dbReference type="Rhea" id="RHEA-COMP:9622"/>
        <dbReference type="Rhea" id="RHEA-COMP:12672"/>
        <dbReference type="Rhea" id="RHEA-COMP:12673"/>
        <dbReference type="ChEBI" id="CHEBI:15378"/>
        <dbReference type="ChEBI" id="CHEBI:64719"/>
        <dbReference type="ChEBI" id="CHEBI:78442"/>
        <dbReference type="ChEBI" id="CHEBI:78494"/>
        <dbReference type="ChEBI" id="CHEBI:133044"/>
        <dbReference type="EC" id="2.3.2.6"/>
    </reaction>
</comment>
<gene>
    <name evidence="4" type="primary">aat</name>
    <name evidence="6" type="ORF">J2D77_01700</name>
</gene>
<dbReference type="InterPro" id="IPR016181">
    <property type="entry name" value="Acyl_CoA_acyltransferase"/>
</dbReference>
<evidence type="ECO:0000313" key="6">
    <source>
        <dbReference type="EMBL" id="MBO1323869.1"/>
    </source>
</evidence>
<keyword evidence="3 4" id="KW-0012">Acyltransferase</keyword>
<dbReference type="PANTHER" id="PTHR30098">
    <property type="entry name" value="LEUCYL/PHENYLALANYL-TRNA--PROTEIN TRANSFERASE"/>
    <property type="match status" value="1"/>
</dbReference>
<evidence type="ECO:0000313" key="7">
    <source>
        <dbReference type="Proteomes" id="UP000664073"/>
    </source>
</evidence>
<reference evidence="6" key="1">
    <citation type="submission" date="2021-03" db="EMBL/GenBank/DDBJ databases">
        <title>The complete genome sequence of Acetobacter sp. TBRC 12339.</title>
        <authorList>
            <person name="Charoenyingcharoen P."/>
            <person name="Yukphan P."/>
        </authorList>
    </citation>
    <scope>NUCLEOTIDE SEQUENCE</scope>
    <source>
        <strain evidence="6">TBRC 12339</strain>
    </source>
</reference>
<comment type="similarity">
    <text evidence="4">Belongs to the L/F-transferase family.</text>
</comment>
<dbReference type="Gene3D" id="3.30.70.3550">
    <property type="entry name" value="Leucyl/phenylalanyl-tRNA-protein transferase, N-terminal domain"/>
    <property type="match status" value="1"/>
</dbReference>
<dbReference type="NCBIfam" id="TIGR00667">
    <property type="entry name" value="aat"/>
    <property type="match status" value="1"/>
</dbReference>
<accession>A0A939HMY3</accession>